<evidence type="ECO:0000313" key="8">
    <source>
        <dbReference type="Proteomes" id="UP000298347"/>
    </source>
</evidence>
<dbReference type="GO" id="GO:0006355">
    <property type="term" value="P:regulation of DNA-templated transcription"/>
    <property type="evidence" value="ECO:0007669"/>
    <property type="project" value="InterPro"/>
</dbReference>
<dbReference type="InterPro" id="IPR002078">
    <property type="entry name" value="Sigma_54_int"/>
</dbReference>
<dbReference type="PROSITE" id="PS51096">
    <property type="entry name" value="PTS_EIIA_TYPE_4"/>
    <property type="match status" value="1"/>
</dbReference>
<dbReference type="GO" id="GO:0009401">
    <property type="term" value="P:phosphoenolpyruvate-dependent sugar phosphotransferase system"/>
    <property type="evidence" value="ECO:0007669"/>
    <property type="project" value="InterPro"/>
</dbReference>
<dbReference type="InterPro" id="IPR025662">
    <property type="entry name" value="Sigma_54_int_dom_ATP-bd_1"/>
</dbReference>
<dbReference type="InterPro" id="IPR003593">
    <property type="entry name" value="AAA+_ATPase"/>
</dbReference>
<keyword evidence="1" id="KW-0808">Transferase</keyword>
<keyword evidence="2" id="KW-0547">Nucleotide-binding</keyword>
<dbReference type="GO" id="GO:0005524">
    <property type="term" value="F:ATP binding"/>
    <property type="evidence" value="ECO:0007669"/>
    <property type="project" value="UniProtKB-KW"/>
</dbReference>
<evidence type="ECO:0000313" key="7">
    <source>
        <dbReference type="EMBL" id="TGA97844.1"/>
    </source>
</evidence>
<evidence type="ECO:0000256" key="4">
    <source>
        <dbReference type="ARBA" id="ARBA00023125"/>
    </source>
</evidence>
<dbReference type="SUPFAM" id="SSF46785">
    <property type="entry name" value="Winged helix' DNA-binding domain"/>
    <property type="match status" value="1"/>
</dbReference>
<dbReference type="InterPro" id="IPR036662">
    <property type="entry name" value="PTS_EIIA_man-typ_sf"/>
</dbReference>
<dbReference type="InterPro" id="IPR036390">
    <property type="entry name" value="WH_DNA-bd_sf"/>
</dbReference>
<dbReference type="CDD" id="cd00009">
    <property type="entry name" value="AAA"/>
    <property type="match status" value="1"/>
</dbReference>
<dbReference type="PANTHER" id="PTHR32071:SF38">
    <property type="entry name" value="PSP OPERON TRANSCRIPTIONAL ACTIVATOR"/>
    <property type="match status" value="1"/>
</dbReference>
<dbReference type="PROSITE" id="PS50045">
    <property type="entry name" value="SIGMA54_INTERACT_4"/>
    <property type="match status" value="1"/>
</dbReference>
<proteinExistence type="predicted"/>
<evidence type="ECO:0000256" key="2">
    <source>
        <dbReference type="ARBA" id="ARBA00022741"/>
    </source>
</evidence>
<accession>A0A4Z0GNE5</accession>
<dbReference type="GO" id="GO:0016740">
    <property type="term" value="F:transferase activity"/>
    <property type="evidence" value="ECO:0007669"/>
    <property type="project" value="UniProtKB-KW"/>
</dbReference>
<evidence type="ECO:0000256" key="1">
    <source>
        <dbReference type="ARBA" id="ARBA00022679"/>
    </source>
</evidence>
<evidence type="ECO:0000259" key="5">
    <source>
        <dbReference type="PROSITE" id="PS50045"/>
    </source>
</evidence>
<feature type="domain" description="Sigma-54 factor interaction" evidence="5">
    <location>
        <begin position="151"/>
        <end position="385"/>
    </location>
</feature>
<dbReference type="InterPro" id="IPR027417">
    <property type="entry name" value="P-loop_NTPase"/>
</dbReference>
<dbReference type="Gene3D" id="3.40.50.300">
    <property type="entry name" value="P-loop containing nucleotide triphosphate hydrolases"/>
    <property type="match status" value="1"/>
</dbReference>
<gene>
    <name evidence="7" type="ORF">E4665_10625</name>
</gene>
<dbReference type="SMART" id="SM00382">
    <property type="entry name" value="AAA"/>
    <property type="match status" value="1"/>
</dbReference>
<keyword evidence="4" id="KW-0238">DNA-binding</keyword>
<dbReference type="OrthoDB" id="9771372at2"/>
<keyword evidence="3" id="KW-0067">ATP-binding</keyword>
<sequence>MEFRALYFSLFFNSKHCPLFFRLSWYKINVKLCFFMYCLPQKVTAIISWEPQFMQKIEQIYSTIQQQINHWKDGLTAADLAESLHLDRSTASRYLNELTKSRKLIKSGGKPVRYWLPSQSNTAQAKIPAEDAPQSGRPLVIHFPDNAETQYIGTDASLKPIIEKGMAALFYPEQGLHILLSGETGVGKSYFAEYLAKIAAAQPWNKKPAPFITFNCADYAQNPELLMGHIFGIKKGAFTGATADEAGLVEQANHGILFLDEIHRLPPSGQEMLFYLIDKGLYRRLGETSSIRHAKLILIGATTENLESTLLPTLLRRFSLKLSIPPLRERTDAEREDFLTHFLKQEAKKMKVPLLIEDHCRRAFLKYACPGNIGQLKSDIQISCARAFMRHLQGGTAKVTIQSDDLPPHVLSSLPDNNMENEAPHLVPSSNQNEKIPIQNIYSILASMEGKESPSSRYTSSDQEMQLAVNHYLRELQSLSEKRLESEPGWVRFIDHDLLDALRDSEFYFRDDFPFEYGTKQLIAIGLHLEAYRQQSKKGSRSPLPAVPHAEPVYRTAAGKLADFLEKRIHLQLPNREKELLAHLMASTLPENKRDNGVLVYLITHGRSTASSMAEVTNYLLGSPVIRPVDMPLTEATGVTYKKVRQLITQQKGSSGILMLVDIGSLVTMGDALSRDLGIPIRTLANVNLPMLIEAGRKSLIPDNSLETVYNSARSAFIALAPKSQLPEHHGEKQRLIVTVCFTGEGTAQLLHDWLEEQLSAEDGDVAVRAIRVDPVSKDSTMLETFRNQYRIIAVVGTVQVTFDDVPFIPALELLTDDGHTRLHKLLEVSRPVGTSADSLEPDPVDGDQELIKLAGTGLAKITRFLNPLVFSRTISSDFNRLKNLYQWDNEIVLGMWMHLGSLVDRMIQSGLTGSDPVDGLITEEDKDNEISVTQKDRDVWQPLLSQIESIFSVSFTRRLTDALIRLGKAQ</sequence>
<dbReference type="AlphaFoldDB" id="A0A4Z0GNE5"/>
<dbReference type="Pfam" id="PF00158">
    <property type="entry name" value="Sigma54_activat"/>
    <property type="match status" value="1"/>
</dbReference>
<dbReference type="PANTHER" id="PTHR32071">
    <property type="entry name" value="TRANSCRIPTIONAL REGULATORY PROTEIN"/>
    <property type="match status" value="1"/>
</dbReference>
<dbReference type="InterPro" id="IPR004701">
    <property type="entry name" value="PTS_EIIA_man-typ"/>
</dbReference>
<dbReference type="PROSITE" id="PS00675">
    <property type="entry name" value="SIGMA54_INTERACT_1"/>
    <property type="match status" value="1"/>
</dbReference>
<keyword evidence="8" id="KW-1185">Reference proteome</keyword>
<reference evidence="7 8" key="1">
    <citation type="journal article" date="2015" name="Int. J. Syst. Evol. Microbiol.">
        <title>Sporolactobacillus shoreae sp. nov. and Sporolactobacillus spathodeae sp. nov., two spore-forming lactic acid bacteria isolated from tree barks in Thailand.</title>
        <authorList>
            <person name="Thamacharoensuk T."/>
            <person name="Kitahara M."/>
            <person name="Ohkuma M."/>
            <person name="Thongchul N."/>
            <person name="Tanasupawat S."/>
        </authorList>
    </citation>
    <scope>NUCLEOTIDE SEQUENCE [LARGE SCALE GENOMIC DNA]</scope>
    <source>
        <strain evidence="7 8">BK92</strain>
    </source>
</reference>
<organism evidence="7 8">
    <name type="scientific">Sporolactobacillus shoreae</name>
    <dbReference type="NCBI Taxonomy" id="1465501"/>
    <lineage>
        <taxon>Bacteria</taxon>
        <taxon>Bacillati</taxon>
        <taxon>Bacillota</taxon>
        <taxon>Bacilli</taxon>
        <taxon>Bacillales</taxon>
        <taxon>Sporolactobacillaceae</taxon>
        <taxon>Sporolactobacillus</taxon>
    </lineage>
</organism>
<dbReference type="GO" id="GO:0003677">
    <property type="term" value="F:DNA binding"/>
    <property type="evidence" value="ECO:0007669"/>
    <property type="project" value="UniProtKB-KW"/>
</dbReference>
<dbReference type="GO" id="GO:0016020">
    <property type="term" value="C:membrane"/>
    <property type="evidence" value="ECO:0007669"/>
    <property type="project" value="InterPro"/>
</dbReference>
<comment type="caution">
    <text evidence="7">The sequence shown here is derived from an EMBL/GenBank/DDBJ whole genome shotgun (WGS) entry which is preliminary data.</text>
</comment>
<dbReference type="SUPFAM" id="SSF53062">
    <property type="entry name" value="PTS system fructose IIA component-like"/>
    <property type="match status" value="1"/>
</dbReference>
<dbReference type="SUPFAM" id="SSF52540">
    <property type="entry name" value="P-loop containing nucleoside triphosphate hydrolases"/>
    <property type="match status" value="1"/>
</dbReference>
<name>A0A4Z0GNE5_9BACL</name>
<evidence type="ECO:0000259" key="6">
    <source>
        <dbReference type="PROSITE" id="PS51096"/>
    </source>
</evidence>
<dbReference type="EMBL" id="SRJD01000011">
    <property type="protein sequence ID" value="TGA97844.1"/>
    <property type="molecule type" value="Genomic_DNA"/>
</dbReference>
<protein>
    <submittedName>
        <fullName evidence="7">Sigma-54-dependent transcriptional regulator</fullName>
    </submittedName>
</protein>
<evidence type="ECO:0000256" key="3">
    <source>
        <dbReference type="ARBA" id="ARBA00022840"/>
    </source>
</evidence>
<dbReference type="Gene3D" id="3.40.50.510">
    <property type="entry name" value="Phosphotransferase system, mannose-type IIA component"/>
    <property type="match status" value="1"/>
</dbReference>
<dbReference type="Pfam" id="PF03610">
    <property type="entry name" value="EIIA-man"/>
    <property type="match status" value="1"/>
</dbReference>
<feature type="domain" description="PTS EIIA type-4" evidence="6">
    <location>
        <begin position="597"/>
        <end position="726"/>
    </location>
</feature>
<dbReference type="Proteomes" id="UP000298347">
    <property type="component" value="Unassembled WGS sequence"/>
</dbReference>